<keyword evidence="1" id="KW-1133">Transmembrane helix</keyword>
<accession>A0A845AXR9</accession>
<keyword evidence="4" id="KW-1185">Reference proteome</keyword>
<evidence type="ECO:0000313" key="4">
    <source>
        <dbReference type="Proteomes" id="UP000446786"/>
    </source>
</evidence>
<feature type="transmembrane region" description="Helical" evidence="1">
    <location>
        <begin position="493"/>
        <end position="519"/>
    </location>
</feature>
<dbReference type="OrthoDB" id="136948at2"/>
<dbReference type="EMBL" id="WTYE01000001">
    <property type="protein sequence ID" value="MXP34025.1"/>
    <property type="molecule type" value="Genomic_DNA"/>
</dbReference>
<sequence>MTAILHPARARRMRVKLPPRPHHDAHLRPLGQLGEGGALIVPFTEPSYTDALFADLLADNWQQRLLDRRTYDTDQHDIPRLSPPVHAKTNVILFELACAMPGTPPVAPNKIDSMGFVLRRLTSSGQNLIWRKQNKKPLGWYKIAQPAQFEADPDPGRQMELAPGKSDDALAAVAALRNQTALPAEEVFDLYRAPPDVCAKLGKTVLFGTLPLASLDTSPAAEDAVDYAALTGTDAEALNAHLSRLIQQGQAEDFDKAGQVLSRSWKAQEQTEDSGLTDLAELLRQSQNELGLEAGTQASRSLLAELNSIRLPMTQTNSGVVTSTYAAGDWLIAAAPILLGEQTNSGNLRMPLRWPFRSSAKGATLLAKAKAALSERAGEFQPDTPKFDNDNWLYHVKPFVRLSHGPECPIRLVWGQHSRTFRIRPWWDSDAPPVKIGLPDVSDLKDVKPNVAFEMPPILANLLNKDPKKLADGEGSKPSGVGLGWLCSFSIPIITICAFIVLNIFLSLFNIFFSWMLWIKICIPIPVKKEGA</sequence>
<protein>
    <submittedName>
        <fullName evidence="3">Uncharacterized protein</fullName>
    </submittedName>
</protein>
<evidence type="ECO:0000256" key="1">
    <source>
        <dbReference type="SAM" id="Phobius"/>
    </source>
</evidence>
<dbReference type="Proteomes" id="UP000446786">
    <property type="component" value="Unassembled WGS sequence"/>
</dbReference>
<keyword evidence="1" id="KW-0812">Transmembrane</keyword>
<dbReference type="RefSeq" id="WP_160778726.1">
    <property type="nucleotide sequence ID" value="NZ_BAAAZF010000001.1"/>
</dbReference>
<dbReference type="EMBL" id="WTYE01000001">
    <property type="protein sequence ID" value="MXP31265.1"/>
    <property type="molecule type" value="Genomic_DNA"/>
</dbReference>
<evidence type="ECO:0000313" key="2">
    <source>
        <dbReference type="EMBL" id="MXP31265.1"/>
    </source>
</evidence>
<organism evidence="3 4">
    <name type="scientific">Parerythrobacter jejuensis</name>
    <dbReference type="NCBI Taxonomy" id="795812"/>
    <lineage>
        <taxon>Bacteria</taxon>
        <taxon>Pseudomonadati</taxon>
        <taxon>Pseudomonadota</taxon>
        <taxon>Alphaproteobacteria</taxon>
        <taxon>Sphingomonadales</taxon>
        <taxon>Erythrobacteraceae</taxon>
        <taxon>Parerythrobacter</taxon>
    </lineage>
</organism>
<keyword evidence="1" id="KW-0472">Membrane</keyword>
<dbReference type="AlphaFoldDB" id="A0A845AXR9"/>
<gene>
    <name evidence="2" type="ORF">GRI94_05430</name>
    <name evidence="3" type="ORF">GRI94_19520</name>
</gene>
<name>A0A845AXR9_9SPHN</name>
<proteinExistence type="predicted"/>
<reference evidence="3 4" key="1">
    <citation type="submission" date="2019-12" db="EMBL/GenBank/DDBJ databases">
        <title>Genomic-based taxomic classification of the family Erythrobacteraceae.</title>
        <authorList>
            <person name="Xu L."/>
        </authorList>
    </citation>
    <scope>NUCLEOTIDE SEQUENCE [LARGE SCALE GENOMIC DNA]</scope>
    <source>
        <strain evidence="3 4">JCM 16677</strain>
    </source>
</reference>
<evidence type="ECO:0000313" key="3">
    <source>
        <dbReference type="EMBL" id="MXP34025.1"/>
    </source>
</evidence>
<comment type="caution">
    <text evidence="3">The sequence shown here is derived from an EMBL/GenBank/DDBJ whole genome shotgun (WGS) entry which is preliminary data.</text>
</comment>